<sequence>MAQEIEMESKNLLTETEYNKLFNYLELTPNQIKQQTNYYFETPDFQLKAHGAALRIRVKDGQWQLTLKEPYQNGLLETHDHLTADEAEKWLSNQLIPKPHVKKQLNNMGITFESLNYGGALKTDRIETPYKQALVVIDYSVYNNTFDYELEVESETKEKSEAVLLELIEQLNISKKPTKNKIERFYETL</sequence>
<name>A0A917WSF9_9BACI</name>
<dbReference type="PIRSF" id="PIRSF012526">
    <property type="entry name" value="CYTH_UCP012526"/>
    <property type="match status" value="1"/>
</dbReference>
<dbReference type="AlphaFoldDB" id="A0A917WSF9"/>
<dbReference type="CDD" id="cd07762">
    <property type="entry name" value="CYTH-like_Pase_1"/>
    <property type="match status" value="1"/>
</dbReference>
<dbReference type="Proteomes" id="UP000618460">
    <property type="component" value="Unassembled WGS sequence"/>
</dbReference>
<accession>A0A917WSF9</accession>
<feature type="domain" description="CYTH" evidence="1">
    <location>
        <begin position="4"/>
        <end position="189"/>
    </location>
</feature>
<dbReference type="Gene3D" id="2.40.320.10">
    <property type="entry name" value="Hypothetical Protein Pfu-838710-001"/>
    <property type="match status" value="1"/>
</dbReference>
<reference evidence="2" key="2">
    <citation type="submission" date="2020-09" db="EMBL/GenBank/DDBJ databases">
        <authorList>
            <person name="Sun Q."/>
            <person name="Zhou Y."/>
        </authorList>
    </citation>
    <scope>NUCLEOTIDE SEQUENCE</scope>
    <source>
        <strain evidence="2">CGMCC 1.6333</strain>
    </source>
</reference>
<dbReference type="SMART" id="SM01118">
    <property type="entry name" value="CYTH"/>
    <property type="match status" value="1"/>
</dbReference>
<keyword evidence="3" id="KW-1185">Reference proteome</keyword>
<evidence type="ECO:0000313" key="3">
    <source>
        <dbReference type="Proteomes" id="UP000618460"/>
    </source>
</evidence>
<gene>
    <name evidence="2" type="ORF">GCM10011351_08090</name>
</gene>
<dbReference type="InterPro" id="IPR033469">
    <property type="entry name" value="CYTH-like_dom_sf"/>
</dbReference>
<dbReference type="InterPro" id="IPR023577">
    <property type="entry name" value="CYTH_domain"/>
</dbReference>
<protein>
    <submittedName>
        <fullName evidence="2">CYTH domain-containing protein</fullName>
    </submittedName>
</protein>
<proteinExistence type="predicted"/>
<dbReference type="PROSITE" id="PS51707">
    <property type="entry name" value="CYTH"/>
    <property type="match status" value="1"/>
</dbReference>
<dbReference type="OrthoDB" id="384378at2"/>
<dbReference type="InterPro" id="IPR009195">
    <property type="entry name" value="Uncharacterised_YjbK"/>
</dbReference>
<evidence type="ECO:0000259" key="1">
    <source>
        <dbReference type="PROSITE" id="PS51707"/>
    </source>
</evidence>
<dbReference type="RefSeq" id="WP_117153232.1">
    <property type="nucleotide sequence ID" value="NZ_BMLG01000002.1"/>
</dbReference>
<comment type="caution">
    <text evidence="2">The sequence shown here is derived from an EMBL/GenBank/DDBJ whole genome shotgun (WGS) entry which is preliminary data.</text>
</comment>
<reference evidence="2" key="1">
    <citation type="journal article" date="2014" name="Int. J. Syst. Evol. Microbiol.">
        <title>Complete genome sequence of Corynebacterium casei LMG S-19264T (=DSM 44701T), isolated from a smear-ripened cheese.</title>
        <authorList>
            <consortium name="US DOE Joint Genome Institute (JGI-PGF)"/>
            <person name="Walter F."/>
            <person name="Albersmeier A."/>
            <person name="Kalinowski J."/>
            <person name="Ruckert C."/>
        </authorList>
    </citation>
    <scope>NUCLEOTIDE SEQUENCE</scope>
    <source>
        <strain evidence="2">CGMCC 1.6333</strain>
    </source>
</reference>
<dbReference type="Pfam" id="PF01928">
    <property type="entry name" value="CYTH"/>
    <property type="match status" value="1"/>
</dbReference>
<evidence type="ECO:0000313" key="2">
    <source>
        <dbReference type="EMBL" id="GGM24753.1"/>
    </source>
</evidence>
<dbReference type="SUPFAM" id="SSF55154">
    <property type="entry name" value="CYTH-like phosphatases"/>
    <property type="match status" value="1"/>
</dbReference>
<organism evidence="2 3">
    <name type="scientific">Paraliobacillus quinghaiensis</name>
    <dbReference type="NCBI Taxonomy" id="470815"/>
    <lineage>
        <taxon>Bacteria</taxon>
        <taxon>Bacillati</taxon>
        <taxon>Bacillota</taxon>
        <taxon>Bacilli</taxon>
        <taxon>Bacillales</taxon>
        <taxon>Bacillaceae</taxon>
        <taxon>Paraliobacillus</taxon>
    </lineage>
</organism>
<dbReference type="EMBL" id="BMLG01000002">
    <property type="protein sequence ID" value="GGM24753.1"/>
    <property type="molecule type" value="Genomic_DNA"/>
</dbReference>